<name>A0A7Y9NQQ0_9BACT</name>
<dbReference type="AlphaFoldDB" id="A0A7Y9NQQ0"/>
<sequence length="51" mass="5679">MGKSFGASVLRQDVGEAAMVSARLCRQAVKMIRVPKSVMKWKSFCVDFQLS</sequence>
<protein>
    <submittedName>
        <fullName evidence="1">Uncharacterized protein</fullName>
    </submittedName>
</protein>
<comment type="caution">
    <text evidence="1">The sequence shown here is derived from an EMBL/GenBank/DDBJ whole genome shotgun (WGS) entry which is preliminary data.</text>
</comment>
<accession>A0A7Y9NQQ0</accession>
<dbReference type="Proteomes" id="UP000534186">
    <property type="component" value="Unassembled WGS sequence"/>
</dbReference>
<evidence type="ECO:0000313" key="2">
    <source>
        <dbReference type="Proteomes" id="UP000534186"/>
    </source>
</evidence>
<gene>
    <name evidence="1" type="ORF">HDF12_004205</name>
</gene>
<evidence type="ECO:0000313" key="1">
    <source>
        <dbReference type="EMBL" id="NYF53806.1"/>
    </source>
</evidence>
<organism evidence="1 2">
    <name type="scientific">Tunturiibacter lichenicola</name>
    <dbReference type="NCBI Taxonomy" id="2051959"/>
    <lineage>
        <taxon>Bacteria</taxon>
        <taxon>Pseudomonadati</taxon>
        <taxon>Acidobacteriota</taxon>
        <taxon>Terriglobia</taxon>
        <taxon>Terriglobales</taxon>
        <taxon>Acidobacteriaceae</taxon>
        <taxon>Tunturiibacter</taxon>
    </lineage>
</organism>
<dbReference type="EMBL" id="JACCCV010000002">
    <property type="protein sequence ID" value="NYF53806.1"/>
    <property type="molecule type" value="Genomic_DNA"/>
</dbReference>
<proteinExistence type="predicted"/>
<reference evidence="1 2" key="1">
    <citation type="submission" date="2020-07" db="EMBL/GenBank/DDBJ databases">
        <title>Genomic Encyclopedia of Type Strains, Phase IV (KMG-V): Genome sequencing to study the core and pangenomes of soil and plant-associated prokaryotes.</title>
        <authorList>
            <person name="Whitman W."/>
        </authorList>
    </citation>
    <scope>NUCLEOTIDE SEQUENCE [LARGE SCALE GENOMIC DNA]</scope>
    <source>
        <strain evidence="1 2">M8UP30</strain>
    </source>
</reference>